<dbReference type="RefSeq" id="WP_093311206.1">
    <property type="nucleotide sequence ID" value="NZ_FNYH01000010.1"/>
</dbReference>
<evidence type="ECO:0008006" key="3">
    <source>
        <dbReference type="Google" id="ProtNLM"/>
    </source>
</evidence>
<dbReference type="OrthoDB" id="5597089at2"/>
<sequence>MSAFHTLTDFFERSGACYQAFDLGRRVQPLDTSYWQAFESGQRPYAYPWQQTACLGLVFYYPSAPQDPLVWFLKLPLDEQGFIQGGPRDAFVKRLLETLGQQAQQLTDQATSVRLDPLMENNPLVFTPDQERQAIFHAYARQHLQQAPSTHYAPAYAYLTQPEGNAWQTLSLQGIADVALQHTQAGQAQALATQVPAWPTPVLTLLARCLEAVPVAPVLAKALAQNLALRVQNPQTTTTEVASLLRALSHPQTQWDNKELQAALMHPTDQNPWYPYLQDPEVLTTLALKYTHQLEDLSFLQAYLQVLAQQDMSIFKPLLKDLLFMPNLRVLILALIRQAPTDSALAKALTLLVQEAQTKT</sequence>
<name>A0A1H6TQX0_9GAMM</name>
<accession>A0A1H6TQX0</accession>
<dbReference type="AlphaFoldDB" id="A0A1H6TQX0"/>
<organism evidence="1 2">
    <name type="scientific">Allopseudospirillum japonicum</name>
    <dbReference type="NCBI Taxonomy" id="64971"/>
    <lineage>
        <taxon>Bacteria</taxon>
        <taxon>Pseudomonadati</taxon>
        <taxon>Pseudomonadota</taxon>
        <taxon>Gammaproteobacteria</taxon>
        <taxon>Oceanospirillales</taxon>
        <taxon>Oceanospirillaceae</taxon>
        <taxon>Allopseudospirillum</taxon>
    </lineage>
</organism>
<dbReference type="Pfam" id="PF12069">
    <property type="entry name" value="DUF3549"/>
    <property type="match status" value="1"/>
</dbReference>
<dbReference type="InterPro" id="IPR021936">
    <property type="entry name" value="DUF3549"/>
</dbReference>
<protein>
    <recommendedName>
        <fullName evidence="3">DUF3549 domain-containing protein</fullName>
    </recommendedName>
</protein>
<dbReference type="EMBL" id="FNYH01000010">
    <property type="protein sequence ID" value="SEI79617.1"/>
    <property type="molecule type" value="Genomic_DNA"/>
</dbReference>
<dbReference type="STRING" id="64971.SAMN05421831_110103"/>
<gene>
    <name evidence="1" type="ORF">SAMN05421831_110103</name>
</gene>
<keyword evidence="2" id="KW-1185">Reference proteome</keyword>
<evidence type="ECO:0000313" key="2">
    <source>
        <dbReference type="Proteomes" id="UP000242999"/>
    </source>
</evidence>
<reference evidence="2" key="1">
    <citation type="submission" date="2016-10" db="EMBL/GenBank/DDBJ databases">
        <authorList>
            <person name="Varghese N."/>
            <person name="Submissions S."/>
        </authorList>
    </citation>
    <scope>NUCLEOTIDE SEQUENCE [LARGE SCALE GENOMIC DNA]</scope>
    <source>
        <strain evidence="2">DSM 7165</strain>
    </source>
</reference>
<dbReference type="Proteomes" id="UP000242999">
    <property type="component" value="Unassembled WGS sequence"/>
</dbReference>
<proteinExistence type="predicted"/>
<evidence type="ECO:0000313" key="1">
    <source>
        <dbReference type="EMBL" id="SEI79617.1"/>
    </source>
</evidence>